<dbReference type="PROSITE" id="PS50278">
    <property type="entry name" value="PDGF_2"/>
    <property type="match status" value="1"/>
</dbReference>
<gene>
    <name evidence="4" type="primary">5569758</name>
</gene>
<keyword evidence="5" id="KW-1185">Reference proteome</keyword>
<feature type="domain" description="Platelet-derived growth factor (PDGF) family profile" evidence="3">
    <location>
        <begin position="423"/>
        <end position="490"/>
    </location>
</feature>
<feature type="signal peptide" evidence="2">
    <location>
        <begin position="1"/>
        <end position="29"/>
    </location>
</feature>
<feature type="region of interest" description="Disordered" evidence="1">
    <location>
        <begin position="123"/>
        <end position="161"/>
    </location>
</feature>
<organism evidence="4 5">
    <name type="scientific">Aedes aegypti</name>
    <name type="common">Yellowfever mosquito</name>
    <name type="synonym">Culex aegypti</name>
    <dbReference type="NCBI Taxonomy" id="7159"/>
    <lineage>
        <taxon>Eukaryota</taxon>
        <taxon>Metazoa</taxon>
        <taxon>Ecdysozoa</taxon>
        <taxon>Arthropoda</taxon>
        <taxon>Hexapoda</taxon>
        <taxon>Insecta</taxon>
        <taxon>Pterygota</taxon>
        <taxon>Neoptera</taxon>
        <taxon>Endopterygota</taxon>
        <taxon>Diptera</taxon>
        <taxon>Nematocera</taxon>
        <taxon>Culicoidea</taxon>
        <taxon>Culicidae</taxon>
        <taxon>Culicinae</taxon>
        <taxon>Aedini</taxon>
        <taxon>Aedes</taxon>
        <taxon>Stegomyia</taxon>
    </lineage>
</organism>
<accession>A0A6I8TFE3</accession>
<evidence type="ECO:0000256" key="1">
    <source>
        <dbReference type="SAM" id="MobiDB-lite"/>
    </source>
</evidence>
<proteinExistence type="predicted"/>
<dbReference type="OrthoDB" id="7763382at2759"/>
<dbReference type="InterPro" id="IPR029034">
    <property type="entry name" value="Cystine-knot_cytokine"/>
</dbReference>
<reference evidence="4 5" key="1">
    <citation type="submission" date="2017-06" db="EMBL/GenBank/DDBJ databases">
        <title>Aedes aegypti genome working group (AGWG) sequencing and assembly.</title>
        <authorList>
            <consortium name="Aedes aegypti Genome Working Group (AGWG)"/>
            <person name="Matthews B.J."/>
        </authorList>
    </citation>
    <scope>NUCLEOTIDE SEQUENCE [LARGE SCALE GENOMIC DNA]</scope>
    <source>
        <strain evidence="4 5">LVP_AGWG</strain>
    </source>
</reference>
<dbReference type="PANTHER" id="PTHR21719:SF1">
    <property type="entry name" value="FI06402P-RELATED"/>
    <property type="match status" value="1"/>
</dbReference>
<reference evidence="4" key="2">
    <citation type="submission" date="2020-05" db="UniProtKB">
        <authorList>
            <consortium name="EnsemblMetazoa"/>
        </authorList>
    </citation>
    <scope>IDENTIFICATION</scope>
    <source>
        <strain evidence="4">LVP_AGWG</strain>
    </source>
</reference>
<protein>
    <recommendedName>
        <fullName evidence="3">Platelet-derived growth factor (PDGF) family profile domain-containing protein</fullName>
    </recommendedName>
</protein>
<evidence type="ECO:0000313" key="5">
    <source>
        <dbReference type="Proteomes" id="UP000008820"/>
    </source>
</evidence>
<feature type="compositionally biased region" description="Low complexity" evidence="1">
    <location>
        <begin position="48"/>
        <end position="69"/>
    </location>
</feature>
<feature type="region of interest" description="Disordered" evidence="1">
    <location>
        <begin position="48"/>
        <end position="70"/>
    </location>
</feature>
<dbReference type="GO" id="GO:0008083">
    <property type="term" value="F:growth factor activity"/>
    <property type="evidence" value="ECO:0007669"/>
    <property type="project" value="InterPro"/>
</dbReference>
<dbReference type="EnsemblMetazoa" id="AAEL007902-RB">
    <property type="protein sequence ID" value="AAEL007902-PB"/>
    <property type="gene ID" value="AAEL007902"/>
</dbReference>
<keyword evidence="2" id="KW-0732">Signal</keyword>
<dbReference type="Gene3D" id="2.10.90.10">
    <property type="entry name" value="Cystine-knot cytokines"/>
    <property type="match status" value="1"/>
</dbReference>
<feature type="region of interest" description="Disordered" evidence="1">
    <location>
        <begin position="354"/>
        <end position="389"/>
    </location>
</feature>
<dbReference type="GO" id="GO:0016020">
    <property type="term" value="C:membrane"/>
    <property type="evidence" value="ECO:0007669"/>
    <property type="project" value="InterPro"/>
</dbReference>
<dbReference type="AlphaFoldDB" id="A0A6I8TFE3"/>
<evidence type="ECO:0000256" key="2">
    <source>
        <dbReference type="SAM" id="SignalP"/>
    </source>
</evidence>
<sequence>MRSSIGATKISTFFILLLYLFLKVKMCSCSHQTSKSINDDDINYYNSDASSRSSAPAVSVPSDSKASPDLENYDIKNHRRRHAVVAPNIHHVRHENHYVKNPHITRAQRALYAYKSSLRGASSRTDNHLYTSHHRPRSHHTRMHHHSNKNMHKHQSRGKGRLNSLVSSSYKPPPMFVETRSSRNNISLADDNHKRNRRIKDRTVNSLEPLFISTTSAVKSSKTTMDGIKSNFQQRAGSDTYSKTYFEELLNTYKSHSPYYAGHQKDSSQLVKSLSVTSSKCSEKKCENEKTKEDSEYYYYDYEDEDEDEDDDDYDEDVVDNAEAQGDAGYSTTARPIFLELEITNSSEVLLSNKNNKNHSQHTDKIGSTDTAFESSTERISAKKESQKADASRLATSHIAKIRREGSCFTPKPKMILASNDPSKQYTPHCTILHRCGDDVGCCLPTQTCAASKNSTVELYFFVQTVGSRPSIERLSFINHTECACFSRNDSPQGRMSPTSTSSPQMTAPICACPSLFQRVIDDENRCICDCSSSDTQCDQFKRGLEHFSMENRRCIKNGHCNEPLCEYGHYNKAKGKCPTREEKLSMVHRRF</sequence>
<dbReference type="PANTHER" id="PTHR21719">
    <property type="entry name" value="FI06402P-RELATED"/>
    <property type="match status" value="1"/>
</dbReference>
<dbReference type="Pfam" id="PF00341">
    <property type="entry name" value="PDGF"/>
    <property type="match status" value="1"/>
</dbReference>
<feature type="chain" id="PRO_5043781004" description="Platelet-derived growth factor (PDGF) family profile domain-containing protein" evidence="2">
    <location>
        <begin position="30"/>
        <end position="592"/>
    </location>
</feature>
<feature type="compositionally biased region" description="Basic and acidic residues" evidence="1">
    <location>
        <begin position="376"/>
        <end position="389"/>
    </location>
</feature>
<dbReference type="GO" id="GO:0035099">
    <property type="term" value="P:hemocyte migration"/>
    <property type="evidence" value="ECO:0007669"/>
    <property type="project" value="TreeGrafter"/>
</dbReference>
<dbReference type="InParanoid" id="A0A6I8TFE3"/>
<evidence type="ECO:0000259" key="3">
    <source>
        <dbReference type="PROSITE" id="PS50278"/>
    </source>
</evidence>
<dbReference type="InterPro" id="IPR000072">
    <property type="entry name" value="PDGF/VEGF_dom"/>
</dbReference>
<dbReference type="Proteomes" id="UP000008820">
    <property type="component" value="Chromosome 2"/>
</dbReference>
<evidence type="ECO:0000313" key="4">
    <source>
        <dbReference type="EnsemblMetazoa" id="AAEL007902-PB"/>
    </source>
</evidence>
<name>A0A6I8TFE3_AEDAE</name>
<feature type="compositionally biased region" description="Basic residues" evidence="1">
    <location>
        <begin position="131"/>
        <end position="160"/>
    </location>
</feature>
<dbReference type="SUPFAM" id="SSF57501">
    <property type="entry name" value="Cystine-knot cytokines"/>
    <property type="match status" value="1"/>
</dbReference>